<dbReference type="Pfam" id="PF17221">
    <property type="entry name" value="COMMD1_N"/>
    <property type="match status" value="1"/>
</dbReference>
<evidence type="ECO:0000256" key="1">
    <source>
        <dbReference type="SAM" id="MobiDB-lite"/>
    </source>
</evidence>
<dbReference type="GO" id="GO:0055070">
    <property type="term" value="P:copper ion homeostasis"/>
    <property type="evidence" value="ECO:0007669"/>
    <property type="project" value="InterPro"/>
</dbReference>
<protein>
    <recommendedName>
        <fullName evidence="2">COMMD1 N-terminal domain-containing protein</fullName>
    </recommendedName>
</protein>
<dbReference type="GO" id="GO:0005768">
    <property type="term" value="C:endosome"/>
    <property type="evidence" value="ECO:0007669"/>
    <property type="project" value="TreeGrafter"/>
</dbReference>
<organism evidence="3 4">
    <name type="scientific">Accipiter nisus</name>
    <name type="common">Eurasian sparrowhawk</name>
    <dbReference type="NCBI Taxonomy" id="211598"/>
    <lineage>
        <taxon>Eukaryota</taxon>
        <taxon>Metazoa</taxon>
        <taxon>Chordata</taxon>
        <taxon>Craniata</taxon>
        <taxon>Vertebrata</taxon>
        <taxon>Euteleostomi</taxon>
        <taxon>Archelosauria</taxon>
        <taxon>Archosauria</taxon>
        <taxon>Dinosauria</taxon>
        <taxon>Saurischia</taxon>
        <taxon>Theropoda</taxon>
        <taxon>Coelurosauria</taxon>
        <taxon>Aves</taxon>
        <taxon>Neognathae</taxon>
        <taxon>Neoaves</taxon>
        <taxon>Telluraves</taxon>
        <taxon>Accipitrimorphae</taxon>
        <taxon>Accipitriformes</taxon>
        <taxon>Accipitridae</taxon>
        <taxon>Accipitrinae</taxon>
        <taxon>Accipiter</taxon>
    </lineage>
</organism>
<reference evidence="3" key="1">
    <citation type="submission" date="2025-08" db="UniProtKB">
        <authorList>
            <consortium name="Ensembl"/>
        </authorList>
    </citation>
    <scope>IDENTIFICATION</scope>
</reference>
<evidence type="ECO:0000259" key="2">
    <source>
        <dbReference type="Pfam" id="PF17221"/>
    </source>
</evidence>
<reference evidence="3" key="2">
    <citation type="submission" date="2025-09" db="UniProtKB">
        <authorList>
            <consortium name="Ensembl"/>
        </authorList>
    </citation>
    <scope>IDENTIFICATION</scope>
</reference>
<dbReference type="InterPro" id="IPR033776">
    <property type="entry name" value="COMMD1_N"/>
</dbReference>
<evidence type="ECO:0000313" key="3">
    <source>
        <dbReference type="Ensembl" id="ENSANIP00000015144.1"/>
    </source>
</evidence>
<name>A0A8B9MYJ5_9AVES</name>
<dbReference type="GO" id="GO:0032434">
    <property type="term" value="P:regulation of proteasomal ubiquitin-dependent protein catabolic process"/>
    <property type="evidence" value="ECO:0007669"/>
    <property type="project" value="TreeGrafter"/>
</dbReference>
<dbReference type="AlphaFoldDB" id="A0A8B9MYJ5"/>
<accession>A0A8B9MYJ5</accession>
<dbReference type="GO" id="GO:0031398">
    <property type="term" value="P:positive regulation of protein ubiquitination"/>
    <property type="evidence" value="ECO:0007669"/>
    <property type="project" value="TreeGrafter"/>
</dbReference>
<dbReference type="PANTHER" id="PTHR21199">
    <property type="entry name" value="COMM DOMAIN-CONTAINING PROTEIN 1"/>
    <property type="match status" value="1"/>
</dbReference>
<feature type="region of interest" description="Disordered" evidence="1">
    <location>
        <begin position="150"/>
        <end position="172"/>
    </location>
</feature>
<dbReference type="Proteomes" id="UP000694541">
    <property type="component" value="Unplaced"/>
</dbReference>
<dbReference type="GO" id="GO:2000009">
    <property type="term" value="P:negative regulation of protein localization to cell surface"/>
    <property type="evidence" value="ECO:0007669"/>
    <property type="project" value="TreeGrafter"/>
</dbReference>
<keyword evidence="4" id="KW-1185">Reference proteome</keyword>
<feature type="domain" description="COMMD1 N-terminal" evidence="2">
    <location>
        <begin position="11"/>
        <end position="67"/>
    </location>
</feature>
<sequence>MAAPEQPPPPEGSKPLSALLSGIAQVAYYGNADITEELLRGQLYPEAAPEEFRALRAKMGGLLQVTAAEGKGPRSGGRRGACPGKSHFVGFPPPLGVWPPPPHQDELGGGGSRGCCCGRGRCGVCVKPAAFGAGLRLYRALLVQAWRRDEAPRAARPCHGWEGEREGQPGPA</sequence>
<dbReference type="Ensembl" id="ENSANIT00000015671.1">
    <property type="protein sequence ID" value="ENSANIP00000015144.1"/>
    <property type="gene ID" value="ENSANIG00000010319.1"/>
</dbReference>
<dbReference type="PANTHER" id="PTHR21199:SF1">
    <property type="entry name" value="COMM DOMAIN-CONTAINING PROTEIN 1"/>
    <property type="match status" value="1"/>
</dbReference>
<dbReference type="InterPro" id="IPR037351">
    <property type="entry name" value="Murr1"/>
</dbReference>
<evidence type="ECO:0000313" key="4">
    <source>
        <dbReference type="Proteomes" id="UP000694541"/>
    </source>
</evidence>
<dbReference type="GO" id="GO:1902306">
    <property type="term" value="P:negative regulation of sodium ion transmembrane transport"/>
    <property type="evidence" value="ECO:0007669"/>
    <property type="project" value="TreeGrafter"/>
</dbReference>
<proteinExistence type="predicted"/>